<name>A0A315Y4H4_RUMFL</name>
<accession>A0A315Y4H4</accession>
<evidence type="ECO:0000313" key="5">
    <source>
        <dbReference type="EMBL" id="PWJ13919.1"/>
    </source>
</evidence>
<dbReference type="OrthoDB" id="1863057at2"/>
<comment type="caution">
    <text evidence="5">The sequence shown here is derived from an EMBL/GenBank/DDBJ whole genome shotgun (WGS) entry which is preliminary data.</text>
</comment>
<evidence type="ECO:0000256" key="3">
    <source>
        <dbReference type="ARBA" id="ARBA00023163"/>
    </source>
</evidence>
<evidence type="ECO:0000256" key="1">
    <source>
        <dbReference type="ARBA" id="ARBA00023015"/>
    </source>
</evidence>
<dbReference type="Pfam" id="PF00717">
    <property type="entry name" value="Peptidase_S24"/>
    <property type="match status" value="1"/>
</dbReference>
<sequence length="210" mass="24204">MTIGERIKERRKELGLTVDELAERLGKNRATIYRYESNDIEKLPTTVLEPLAKVLNVTPAYLMGWKTNDTPIKKIPYSEANCVRVPLIGRVAAGYNCHAEENISEYIMTDSDILKDGYQHFWLEVKGDSMEPELHEKDLVLVREQEVLDKECYAVVNVDAEDGLVKLVDIENTRITLSSVNPYYPPRVFEFEEMNRVKVIGPVIEVKRRF</sequence>
<reference evidence="5 6" key="1">
    <citation type="submission" date="2018-05" db="EMBL/GenBank/DDBJ databases">
        <title>The Hungate 1000. A catalogue of reference genomes from the rumen microbiome.</title>
        <authorList>
            <person name="Kelly W."/>
        </authorList>
    </citation>
    <scope>NUCLEOTIDE SEQUENCE [LARGE SCALE GENOMIC DNA]</scope>
    <source>
        <strain evidence="5 6">SAb67</strain>
    </source>
</reference>
<dbReference type="Proteomes" id="UP000245720">
    <property type="component" value="Unassembled WGS sequence"/>
</dbReference>
<dbReference type="CDD" id="cd00093">
    <property type="entry name" value="HTH_XRE"/>
    <property type="match status" value="1"/>
</dbReference>
<dbReference type="AlphaFoldDB" id="A0A315Y4H4"/>
<evidence type="ECO:0000256" key="2">
    <source>
        <dbReference type="ARBA" id="ARBA00023125"/>
    </source>
</evidence>
<keyword evidence="3" id="KW-0804">Transcription</keyword>
<feature type="domain" description="HTH cro/C1-type" evidence="4">
    <location>
        <begin position="7"/>
        <end position="62"/>
    </location>
</feature>
<dbReference type="PROSITE" id="PS50943">
    <property type="entry name" value="HTH_CROC1"/>
    <property type="match status" value="1"/>
</dbReference>
<evidence type="ECO:0000313" key="6">
    <source>
        <dbReference type="Proteomes" id="UP000245720"/>
    </source>
</evidence>
<keyword evidence="1" id="KW-0805">Transcription regulation</keyword>
<dbReference type="InterPro" id="IPR036286">
    <property type="entry name" value="LexA/Signal_pep-like_sf"/>
</dbReference>
<dbReference type="SUPFAM" id="SSF51306">
    <property type="entry name" value="LexA/Signal peptidase"/>
    <property type="match status" value="1"/>
</dbReference>
<dbReference type="CDD" id="cd06529">
    <property type="entry name" value="S24_LexA-like"/>
    <property type="match status" value="1"/>
</dbReference>
<gene>
    <name evidence="5" type="ORF">IE37_00849</name>
</gene>
<dbReference type="Pfam" id="PF01381">
    <property type="entry name" value="HTH_3"/>
    <property type="match status" value="1"/>
</dbReference>
<dbReference type="Gene3D" id="1.10.260.40">
    <property type="entry name" value="lambda repressor-like DNA-binding domains"/>
    <property type="match status" value="1"/>
</dbReference>
<proteinExistence type="predicted"/>
<protein>
    <submittedName>
        <fullName evidence="5">Repressor LexA</fullName>
    </submittedName>
</protein>
<keyword evidence="2" id="KW-0238">DNA-binding</keyword>
<dbReference type="InterPro" id="IPR039418">
    <property type="entry name" value="LexA-like"/>
</dbReference>
<dbReference type="InterPro" id="IPR010982">
    <property type="entry name" value="Lambda_DNA-bd_dom_sf"/>
</dbReference>
<dbReference type="SMART" id="SM00530">
    <property type="entry name" value="HTH_XRE"/>
    <property type="match status" value="1"/>
</dbReference>
<dbReference type="PANTHER" id="PTHR40661">
    <property type="match status" value="1"/>
</dbReference>
<dbReference type="InterPro" id="IPR001387">
    <property type="entry name" value="Cro/C1-type_HTH"/>
</dbReference>
<dbReference type="SUPFAM" id="SSF47413">
    <property type="entry name" value="lambda repressor-like DNA-binding domains"/>
    <property type="match status" value="1"/>
</dbReference>
<dbReference type="GO" id="GO:0003677">
    <property type="term" value="F:DNA binding"/>
    <property type="evidence" value="ECO:0007669"/>
    <property type="project" value="UniProtKB-KW"/>
</dbReference>
<dbReference type="PANTHER" id="PTHR40661:SF1">
    <property type="entry name" value="HTH CRO_C1-TYPE DOMAIN-CONTAINING PROTEIN"/>
    <property type="match status" value="1"/>
</dbReference>
<dbReference type="InterPro" id="IPR015927">
    <property type="entry name" value="Peptidase_S24_S26A/B/C"/>
</dbReference>
<dbReference type="EMBL" id="QGDI01000003">
    <property type="protein sequence ID" value="PWJ13919.1"/>
    <property type="molecule type" value="Genomic_DNA"/>
</dbReference>
<evidence type="ECO:0000259" key="4">
    <source>
        <dbReference type="PROSITE" id="PS50943"/>
    </source>
</evidence>
<organism evidence="5 6">
    <name type="scientific">Ruminococcus flavefaciens</name>
    <dbReference type="NCBI Taxonomy" id="1265"/>
    <lineage>
        <taxon>Bacteria</taxon>
        <taxon>Bacillati</taxon>
        <taxon>Bacillota</taxon>
        <taxon>Clostridia</taxon>
        <taxon>Eubacteriales</taxon>
        <taxon>Oscillospiraceae</taxon>
        <taxon>Ruminococcus</taxon>
    </lineage>
</organism>
<dbReference type="Gene3D" id="2.10.109.10">
    <property type="entry name" value="Umud Fragment, subunit A"/>
    <property type="match status" value="1"/>
</dbReference>
<dbReference type="RefSeq" id="WP_109725713.1">
    <property type="nucleotide sequence ID" value="NZ_QGDI01000003.1"/>
</dbReference>